<sequence length="232" mass="24635">MTVFDTHKTLMNCPHKTLEKPTLEPSTPSGTSEAVPSSPPPSDKEPDSLGSDYVSVSGSDRRRSRRLASKLNMADRGCSGSFISYNRRRRKTVSRESDGGLDSESEGVRGKKSRVSGGIRENEGLGIEEPEIKGIGDIGFLQNSAYRENDMNLGASGEGEEGGGEKSDVRELGEIGSGGDCALETSDAIVAVDDAKVKGELVLDLNLPASEVAEEGGSELGFLENTQLQARN</sequence>
<feature type="compositionally biased region" description="Polar residues" evidence="1">
    <location>
        <begin position="24"/>
        <end position="35"/>
    </location>
</feature>
<name>A0AAP0WMQ5_LIQFO</name>
<proteinExistence type="predicted"/>
<feature type="region of interest" description="Disordered" evidence="1">
    <location>
        <begin position="150"/>
        <end position="179"/>
    </location>
</feature>
<evidence type="ECO:0000313" key="3">
    <source>
        <dbReference type="Proteomes" id="UP001415857"/>
    </source>
</evidence>
<organism evidence="2 3">
    <name type="scientific">Liquidambar formosana</name>
    <name type="common">Formosan gum</name>
    <dbReference type="NCBI Taxonomy" id="63359"/>
    <lineage>
        <taxon>Eukaryota</taxon>
        <taxon>Viridiplantae</taxon>
        <taxon>Streptophyta</taxon>
        <taxon>Embryophyta</taxon>
        <taxon>Tracheophyta</taxon>
        <taxon>Spermatophyta</taxon>
        <taxon>Magnoliopsida</taxon>
        <taxon>eudicotyledons</taxon>
        <taxon>Gunneridae</taxon>
        <taxon>Pentapetalae</taxon>
        <taxon>Saxifragales</taxon>
        <taxon>Altingiaceae</taxon>
        <taxon>Liquidambar</taxon>
    </lineage>
</organism>
<accession>A0AAP0WMQ5</accession>
<reference evidence="2 3" key="1">
    <citation type="journal article" date="2024" name="Plant J.">
        <title>Genome sequences and population genomics reveal climatic adaptation and genomic divergence between two closely related sweetgum species.</title>
        <authorList>
            <person name="Xu W.Q."/>
            <person name="Ren C.Q."/>
            <person name="Zhang X.Y."/>
            <person name="Comes H.P."/>
            <person name="Liu X.H."/>
            <person name="Li Y.G."/>
            <person name="Kettle C.J."/>
            <person name="Jalonen R."/>
            <person name="Gaisberger H."/>
            <person name="Ma Y.Z."/>
            <person name="Qiu Y.X."/>
        </authorList>
    </citation>
    <scope>NUCLEOTIDE SEQUENCE [LARGE SCALE GENOMIC DNA]</scope>
    <source>
        <strain evidence="2">Hangzhou</strain>
    </source>
</reference>
<gene>
    <name evidence="2" type="ORF">L1049_019141</name>
</gene>
<protein>
    <submittedName>
        <fullName evidence="2">Uncharacterized protein</fullName>
    </submittedName>
</protein>
<evidence type="ECO:0000313" key="2">
    <source>
        <dbReference type="EMBL" id="KAK9274327.1"/>
    </source>
</evidence>
<feature type="compositionally biased region" description="Low complexity" evidence="1">
    <location>
        <begin position="48"/>
        <end position="58"/>
    </location>
</feature>
<dbReference type="EMBL" id="JBBPBK010000012">
    <property type="protein sequence ID" value="KAK9274327.1"/>
    <property type="molecule type" value="Genomic_DNA"/>
</dbReference>
<feature type="region of interest" description="Disordered" evidence="1">
    <location>
        <begin position="1"/>
        <end position="125"/>
    </location>
</feature>
<evidence type="ECO:0000256" key="1">
    <source>
        <dbReference type="SAM" id="MobiDB-lite"/>
    </source>
</evidence>
<dbReference type="AlphaFoldDB" id="A0AAP0WMQ5"/>
<keyword evidence="3" id="KW-1185">Reference proteome</keyword>
<dbReference type="Proteomes" id="UP001415857">
    <property type="component" value="Unassembled WGS sequence"/>
</dbReference>
<feature type="compositionally biased region" description="Basic and acidic residues" evidence="1">
    <location>
        <begin position="163"/>
        <end position="173"/>
    </location>
</feature>
<comment type="caution">
    <text evidence="2">The sequence shown here is derived from an EMBL/GenBank/DDBJ whole genome shotgun (WGS) entry which is preliminary data.</text>
</comment>